<keyword evidence="1" id="KW-0547">Nucleotide-binding</keyword>
<sequence>MNGANATTTGESREAQVGLHELTRRFGDFTAVDRVTLDVARGEIFGFLGPNGAGKSTTIRMLCGILPPSSGSGTVAGYDIATQSEQIKNQIGYMSQKFSLYEELTVEENIDFYSGIYRIPAGKKAERKEWVIEMAGLAEQRGTRAQALSGGWKQRLALGCAVLHEPPIVFLDEPTSGVDPISRRSFWELIYRLSGEGVTIFVTTHYMEEAECCDRLGFIFGGELIALGTPAELKAGFPGQIVEIGCERPFELLQRVESLPGVKSSALFGAGLHLAVESAEQTIAAIGRELPDLDLRMERITPSLEDLFVSFMEAQGGRR</sequence>
<dbReference type="EMBL" id="CP001124">
    <property type="protein sequence ID" value="ACH40273.1"/>
    <property type="molecule type" value="Genomic_DNA"/>
</dbReference>
<dbReference type="SMART" id="SM00382">
    <property type="entry name" value="AAA"/>
    <property type="match status" value="1"/>
</dbReference>
<evidence type="ECO:0000259" key="3">
    <source>
        <dbReference type="PROSITE" id="PS50893"/>
    </source>
</evidence>
<dbReference type="CDD" id="cd03230">
    <property type="entry name" value="ABC_DR_subfamily_A"/>
    <property type="match status" value="1"/>
</dbReference>
<dbReference type="PROSITE" id="PS00211">
    <property type="entry name" value="ABC_TRANSPORTER_1"/>
    <property type="match status" value="1"/>
</dbReference>
<reference evidence="4 5" key="2">
    <citation type="journal article" date="2010" name="BMC Genomics">
        <title>The genome of Geobacter bemidjiensis, exemplar for the subsurface clade of Geobacter species that predominate in Fe(III)-reducing subsurface environments.</title>
        <authorList>
            <person name="Aklujkar M."/>
            <person name="Young N.D."/>
            <person name="Holmes D."/>
            <person name="Chavan M."/>
            <person name="Risso C."/>
            <person name="Kiss H.E."/>
            <person name="Han C.S."/>
            <person name="Land M.L."/>
            <person name="Lovley D.R."/>
        </authorList>
    </citation>
    <scope>NUCLEOTIDE SEQUENCE [LARGE SCALE GENOMIC DNA]</scope>
    <source>
        <strain evidence="5">ATCC BAA-1014 / DSM 16622 / JCM 12645 / Bem</strain>
    </source>
</reference>
<dbReference type="HOGENOM" id="CLU_000604_1_2_7"/>
<dbReference type="GO" id="GO:0005524">
    <property type="term" value="F:ATP binding"/>
    <property type="evidence" value="ECO:0007669"/>
    <property type="project" value="UniProtKB-KW"/>
</dbReference>
<keyword evidence="5" id="KW-1185">Reference proteome</keyword>
<dbReference type="PROSITE" id="PS50893">
    <property type="entry name" value="ABC_TRANSPORTER_2"/>
    <property type="match status" value="1"/>
</dbReference>
<dbReference type="InterPro" id="IPR017871">
    <property type="entry name" value="ABC_transporter-like_CS"/>
</dbReference>
<accession>B5EAD4</accession>
<dbReference type="InterPro" id="IPR027417">
    <property type="entry name" value="P-loop_NTPase"/>
</dbReference>
<evidence type="ECO:0000313" key="5">
    <source>
        <dbReference type="Proteomes" id="UP000008825"/>
    </source>
</evidence>
<organism evidence="4 5">
    <name type="scientific">Citrifermentans bemidjiense (strain ATCC BAA-1014 / DSM 16622 / JCM 12645 / Bem)</name>
    <name type="common">Geobacter bemidjiensis</name>
    <dbReference type="NCBI Taxonomy" id="404380"/>
    <lineage>
        <taxon>Bacteria</taxon>
        <taxon>Pseudomonadati</taxon>
        <taxon>Thermodesulfobacteriota</taxon>
        <taxon>Desulfuromonadia</taxon>
        <taxon>Geobacterales</taxon>
        <taxon>Geobacteraceae</taxon>
        <taxon>Citrifermentans</taxon>
    </lineage>
</organism>
<evidence type="ECO:0000256" key="1">
    <source>
        <dbReference type="ARBA" id="ARBA00022741"/>
    </source>
</evidence>
<dbReference type="Proteomes" id="UP000008825">
    <property type="component" value="Chromosome"/>
</dbReference>
<dbReference type="InterPro" id="IPR003593">
    <property type="entry name" value="AAA+_ATPase"/>
</dbReference>
<reference evidence="4 5" key="1">
    <citation type="submission" date="2008-07" db="EMBL/GenBank/DDBJ databases">
        <title>Complete sequence of Geobacter bemidjiensis BEM.</title>
        <authorList>
            <consortium name="US DOE Joint Genome Institute"/>
            <person name="Lucas S."/>
            <person name="Copeland A."/>
            <person name="Lapidus A."/>
            <person name="Glavina del Rio T."/>
            <person name="Dalin E."/>
            <person name="Tice H."/>
            <person name="Bruce D."/>
            <person name="Goodwin L."/>
            <person name="Pitluck S."/>
            <person name="Kiss H."/>
            <person name="Brettin T."/>
            <person name="Detter J.C."/>
            <person name="Han C."/>
            <person name="Kuske C.R."/>
            <person name="Schmutz J."/>
            <person name="Larimer F."/>
            <person name="Land M."/>
            <person name="Hauser L."/>
            <person name="Kyrpides N."/>
            <person name="Lykidis A."/>
            <person name="Lovley D."/>
            <person name="Richardson P."/>
        </authorList>
    </citation>
    <scope>NUCLEOTIDE SEQUENCE [LARGE SCALE GENOMIC DNA]</scope>
    <source>
        <strain evidence="5">ATCC BAA-1014 / DSM 16622 / JCM 12645 / Bem</strain>
    </source>
</reference>
<evidence type="ECO:0000256" key="2">
    <source>
        <dbReference type="ARBA" id="ARBA00022840"/>
    </source>
</evidence>
<dbReference type="PANTHER" id="PTHR43038:SF3">
    <property type="entry name" value="ABC TRANSPORTER G FAMILY MEMBER 20 ISOFORM X1"/>
    <property type="match status" value="1"/>
</dbReference>
<dbReference type="Gene3D" id="3.40.50.300">
    <property type="entry name" value="P-loop containing nucleotide triphosphate hydrolases"/>
    <property type="match status" value="1"/>
</dbReference>
<dbReference type="KEGG" id="gbm:Gbem_3276"/>
<keyword evidence="2 4" id="KW-0067">ATP-binding</keyword>
<dbReference type="eggNOG" id="COG1131">
    <property type="taxonomic scope" value="Bacteria"/>
</dbReference>
<protein>
    <submittedName>
        <fullName evidence="4">ABC transporter, ATP-binding protein</fullName>
    </submittedName>
</protein>
<dbReference type="GO" id="GO:0016887">
    <property type="term" value="F:ATP hydrolysis activity"/>
    <property type="evidence" value="ECO:0007669"/>
    <property type="project" value="InterPro"/>
</dbReference>
<feature type="domain" description="ABC transporter" evidence="3">
    <location>
        <begin position="17"/>
        <end position="246"/>
    </location>
</feature>
<dbReference type="STRING" id="404380.Gbem_3276"/>
<dbReference type="AlphaFoldDB" id="B5EAD4"/>
<name>B5EAD4_CITBB</name>
<dbReference type="InterPro" id="IPR003439">
    <property type="entry name" value="ABC_transporter-like_ATP-bd"/>
</dbReference>
<dbReference type="PANTHER" id="PTHR43038">
    <property type="entry name" value="ATP-BINDING CASSETTE, SUB-FAMILY H, MEMBER 1"/>
    <property type="match status" value="1"/>
</dbReference>
<evidence type="ECO:0000313" key="4">
    <source>
        <dbReference type="EMBL" id="ACH40273.1"/>
    </source>
</evidence>
<dbReference type="Pfam" id="PF00005">
    <property type="entry name" value="ABC_tran"/>
    <property type="match status" value="1"/>
</dbReference>
<dbReference type="OrthoDB" id="9805130at2"/>
<dbReference type="SUPFAM" id="SSF52540">
    <property type="entry name" value="P-loop containing nucleoside triphosphate hydrolases"/>
    <property type="match status" value="1"/>
</dbReference>
<gene>
    <name evidence="4" type="primary">ybhF-C</name>
    <name evidence="4" type="ordered locus">Gbem_3276</name>
</gene>
<proteinExistence type="predicted"/>
<dbReference type="RefSeq" id="WP_012531704.1">
    <property type="nucleotide sequence ID" value="NC_011146.1"/>
</dbReference>